<proteinExistence type="inferred from homology"/>
<dbReference type="SUPFAM" id="SSF54909">
    <property type="entry name" value="Dimeric alpha+beta barrel"/>
    <property type="match status" value="1"/>
</dbReference>
<dbReference type="Proteomes" id="UP000494252">
    <property type="component" value="Unassembled WGS sequence"/>
</dbReference>
<dbReference type="Gene3D" id="3.30.70.1060">
    <property type="entry name" value="Dimeric alpha+beta barrel"/>
    <property type="match status" value="1"/>
</dbReference>
<accession>A0A6J5H4E5</accession>
<dbReference type="PANTHER" id="PTHR33606">
    <property type="entry name" value="PROTEIN YCII"/>
    <property type="match status" value="1"/>
</dbReference>
<dbReference type="PANTHER" id="PTHR33606:SF3">
    <property type="entry name" value="PROTEIN YCII"/>
    <property type="match status" value="1"/>
</dbReference>
<evidence type="ECO:0000313" key="3">
    <source>
        <dbReference type="EMBL" id="CAB3810780.1"/>
    </source>
</evidence>
<dbReference type="Pfam" id="PF03795">
    <property type="entry name" value="YCII"/>
    <property type="match status" value="1"/>
</dbReference>
<evidence type="ECO:0000259" key="2">
    <source>
        <dbReference type="Pfam" id="PF03795"/>
    </source>
</evidence>
<dbReference type="InterPro" id="IPR005545">
    <property type="entry name" value="YCII"/>
</dbReference>
<gene>
    <name evidence="3" type="ORF">LMG27177_07461</name>
</gene>
<dbReference type="InterPro" id="IPR051807">
    <property type="entry name" value="Sec-metab_biosynth-assoc"/>
</dbReference>
<protein>
    <recommendedName>
        <fullName evidence="2">YCII-related domain-containing protein</fullName>
    </recommendedName>
</protein>
<dbReference type="AlphaFoldDB" id="A0A6J5H4E5"/>
<organism evidence="3 4">
    <name type="scientific">Paraburkholderia fynbosensis</name>
    <dbReference type="NCBI Taxonomy" id="1200993"/>
    <lineage>
        <taxon>Bacteria</taxon>
        <taxon>Pseudomonadati</taxon>
        <taxon>Pseudomonadota</taxon>
        <taxon>Betaproteobacteria</taxon>
        <taxon>Burkholderiales</taxon>
        <taxon>Burkholderiaceae</taxon>
        <taxon>Paraburkholderia</taxon>
    </lineage>
</organism>
<name>A0A6J5H4E5_9BURK</name>
<feature type="domain" description="YCII-related" evidence="2">
    <location>
        <begin position="1"/>
        <end position="87"/>
    </location>
</feature>
<reference evidence="3 4" key="1">
    <citation type="submission" date="2020-04" db="EMBL/GenBank/DDBJ databases">
        <authorList>
            <person name="De Canck E."/>
        </authorList>
    </citation>
    <scope>NUCLEOTIDE SEQUENCE [LARGE SCALE GENOMIC DNA]</scope>
    <source>
        <strain evidence="3 4">LMG 27177</strain>
    </source>
</reference>
<evidence type="ECO:0000256" key="1">
    <source>
        <dbReference type="ARBA" id="ARBA00007689"/>
    </source>
</evidence>
<sequence>MQFLIYCVDDPATPNARDQHYPEHRSHLTASPLKVLVAGPYTEEATDRRIGSMLVVEAPGIAQARAFAESDPFFVNRVWREIHINPFVKNIDNR</sequence>
<dbReference type="RefSeq" id="WP_175166369.1">
    <property type="nucleotide sequence ID" value="NZ_CADIKI010000044.1"/>
</dbReference>
<evidence type="ECO:0000313" key="4">
    <source>
        <dbReference type="Proteomes" id="UP000494252"/>
    </source>
</evidence>
<dbReference type="EMBL" id="CADIKI010000044">
    <property type="protein sequence ID" value="CAB3810780.1"/>
    <property type="molecule type" value="Genomic_DNA"/>
</dbReference>
<comment type="similarity">
    <text evidence="1">Belongs to the YciI family.</text>
</comment>
<dbReference type="InterPro" id="IPR011008">
    <property type="entry name" value="Dimeric_a/b-barrel"/>
</dbReference>
<keyword evidence="4" id="KW-1185">Reference proteome</keyword>